<organism evidence="3 4">
    <name type="scientific">Lacticaseibacillus baoqingensis</name>
    <dbReference type="NCBI Taxonomy" id="2486013"/>
    <lineage>
        <taxon>Bacteria</taxon>
        <taxon>Bacillati</taxon>
        <taxon>Bacillota</taxon>
        <taxon>Bacilli</taxon>
        <taxon>Lactobacillales</taxon>
        <taxon>Lactobacillaceae</taxon>
        <taxon>Lacticaseibacillus</taxon>
    </lineage>
</organism>
<protein>
    <submittedName>
        <fullName evidence="3">Ltp family lipoprotein</fullName>
    </submittedName>
</protein>
<sequence>MKKPFYRRVWFWVVGAVIGLGLAGTPWSKLNQPAPEPAPTQKLAKAADQSNNEAETAASDAPSDHTDTQNTIDAPTSVQSSSSSIPIEYQNAVITAQRYADMMHMSKTRPYKQLTSEYGAQFSADAANYALAHISVDYNANALATARTYQSSMNMSQAKIYAQLVSEYGEGFTPAEAEYAIAHLDY</sequence>
<evidence type="ECO:0000313" key="3">
    <source>
        <dbReference type="EMBL" id="MFD1483954.1"/>
    </source>
</evidence>
<proteinExistence type="predicted"/>
<dbReference type="EMBL" id="JBHTON010000004">
    <property type="protein sequence ID" value="MFD1483954.1"/>
    <property type="molecule type" value="Genomic_DNA"/>
</dbReference>
<evidence type="ECO:0000256" key="1">
    <source>
        <dbReference type="SAM" id="MobiDB-lite"/>
    </source>
</evidence>
<reference evidence="4" key="1">
    <citation type="journal article" date="2019" name="Int. J. Syst. Evol. Microbiol.">
        <title>The Global Catalogue of Microorganisms (GCM) 10K type strain sequencing project: providing services to taxonomists for standard genome sequencing and annotation.</title>
        <authorList>
            <consortium name="The Broad Institute Genomics Platform"/>
            <consortium name="The Broad Institute Genome Sequencing Center for Infectious Disease"/>
            <person name="Wu L."/>
            <person name="Ma J."/>
        </authorList>
    </citation>
    <scope>NUCLEOTIDE SEQUENCE [LARGE SCALE GENOMIC DNA]</scope>
    <source>
        <strain evidence="4">CCM 8903</strain>
    </source>
</reference>
<dbReference type="RefSeq" id="WP_125749464.1">
    <property type="nucleotide sequence ID" value="NZ_JBHTON010000004.1"/>
</dbReference>
<keyword evidence="4" id="KW-1185">Reference proteome</keyword>
<feature type="region of interest" description="Disordered" evidence="1">
    <location>
        <begin position="31"/>
        <end position="83"/>
    </location>
</feature>
<dbReference type="InterPro" id="IPR036388">
    <property type="entry name" value="WH-like_DNA-bd_sf"/>
</dbReference>
<accession>A0ABW4E1X1</accession>
<evidence type="ECO:0000313" key="4">
    <source>
        <dbReference type="Proteomes" id="UP001597252"/>
    </source>
</evidence>
<feature type="compositionally biased region" description="Polar residues" evidence="1">
    <location>
        <begin position="68"/>
        <end position="79"/>
    </location>
</feature>
<dbReference type="Gene3D" id="1.10.10.10">
    <property type="entry name" value="Winged helix-like DNA-binding domain superfamily/Winged helix DNA-binding domain"/>
    <property type="match status" value="2"/>
</dbReference>
<comment type="caution">
    <text evidence="3">The sequence shown here is derived from an EMBL/GenBank/DDBJ whole genome shotgun (WGS) entry which is preliminary data.</text>
</comment>
<gene>
    <name evidence="3" type="ORF">ACFQ5J_01650</name>
</gene>
<dbReference type="Pfam" id="PF07553">
    <property type="entry name" value="Lipoprotein_Ltp"/>
    <property type="match status" value="2"/>
</dbReference>
<feature type="domain" description="Putative host cell surface-exposed lipoprotein Ltp-like HTH region" evidence="2">
    <location>
        <begin position="137"/>
        <end position="184"/>
    </location>
</feature>
<dbReference type="InterPro" id="IPR011434">
    <property type="entry name" value="Ltp-like_HTH"/>
</dbReference>
<keyword evidence="3" id="KW-0449">Lipoprotein</keyword>
<feature type="domain" description="Putative host cell surface-exposed lipoprotein Ltp-like HTH region" evidence="2">
    <location>
        <begin position="88"/>
        <end position="134"/>
    </location>
</feature>
<dbReference type="Proteomes" id="UP001597252">
    <property type="component" value="Unassembled WGS sequence"/>
</dbReference>
<name>A0ABW4E1X1_9LACO</name>
<evidence type="ECO:0000259" key="2">
    <source>
        <dbReference type="Pfam" id="PF07553"/>
    </source>
</evidence>